<dbReference type="Gene3D" id="3.40.50.2000">
    <property type="entry name" value="Glycogen Phosphorylase B"/>
    <property type="match status" value="2"/>
</dbReference>
<dbReference type="EMBL" id="LZDH01000056">
    <property type="protein sequence ID" value="OBS30458.1"/>
    <property type="molecule type" value="Genomic_DNA"/>
</dbReference>
<dbReference type="STRING" id="1101373.A9O67_05365"/>
<evidence type="ECO:0000313" key="3">
    <source>
        <dbReference type="Proteomes" id="UP000091969"/>
    </source>
</evidence>
<reference evidence="2 3" key="1">
    <citation type="submission" date="2016-06" db="EMBL/GenBank/DDBJ databases">
        <title>Genome sequence of Tepidimonas fonticaldi PL17.</title>
        <authorList>
            <person name="Pinnaka A.K."/>
        </authorList>
    </citation>
    <scope>NUCLEOTIDE SEQUENCE [LARGE SCALE GENOMIC DNA]</scope>
    <source>
        <strain evidence="2 3">PL17</strain>
    </source>
</reference>
<comment type="caution">
    <text evidence="2">The sequence shown here is derived from an EMBL/GenBank/DDBJ whole genome shotgun (WGS) entry which is preliminary data.</text>
</comment>
<dbReference type="SUPFAM" id="SSF53756">
    <property type="entry name" value="UDP-Glycosyltransferase/glycogen phosphorylase"/>
    <property type="match status" value="1"/>
</dbReference>
<dbReference type="OrthoDB" id="9803238at2"/>
<dbReference type="CDD" id="cd03786">
    <property type="entry name" value="GTB_UDP-GlcNAc_2-Epimerase"/>
    <property type="match status" value="1"/>
</dbReference>
<sequence>MARRIAVVTGTRADYGLLYWLVHDLHAAPDFELQLVVTGMHLMARFGRTVEVIERDGFPIAAKVDLRLEDDSSLAVARAIGTGTAGLADAFARLQPDWVVILGDRFEALAAACAAFTLRLPIAHLHGGEITEGALDDGYRHAITKLAALHFTAAKPYRRRVIQMGEPSERVYNVGAPGLEHWVRTPLLSRSELERALDFELGEPTLLVTFHPVTLDEGSPADQCRELLAALDAFGQARIVFTMPNADPGGAAIIPLLEEYVARHPQRCRLFASLGQQRYLSLLRHVQAVVGNSSSGIIEAPSAGCATVNIGDRQRGRLRAASVIDCAPRRSDIEAAIRRALDPAFRATLREVRNPYGDGHVAARILRVLREADPRALLRKPFHDLPGVTDG</sequence>
<dbReference type="InterPro" id="IPR020004">
    <property type="entry name" value="UDP-GlcNAc_Epase"/>
</dbReference>
<dbReference type="PANTHER" id="PTHR43174:SF3">
    <property type="entry name" value="UDP-N-ACETYLGLUCOSAMINE 2-EPIMERASE"/>
    <property type="match status" value="1"/>
</dbReference>
<dbReference type="Pfam" id="PF02350">
    <property type="entry name" value="Epimerase_2"/>
    <property type="match status" value="1"/>
</dbReference>
<evidence type="ECO:0000259" key="1">
    <source>
        <dbReference type="Pfam" id="PF02350"/>
    </source>
</evidence>
<accession>A0A1A6DUB6</accession>
<protein>
    <submittedName>
        <fullName evidence="2">UDP-N-acetyl-D-glucosamine 2-epimerase, UDP-hydrolysing</fullName>
    </submittedName>
</protein>
<dbReference type="RefSeq" id="WP_068608916.1">
    <property type="nucleotide sequence ID" value="NZ_LZDH01000056.1"/>
</dbReference>
<dbReference type="GO" id="GO:0006047">
    <property type="term" value="P:UDP-N-acetylglucosamine metabolic process"/>
    <property type="evidence" value="ECO:0007669"/>
    <property type="project" value="InterPro"/>
</dbReference>
<dbReference type="PANTHER" id="PTHR43174">
    <property type="entry name" value="UDP-N-ACETYLGLUCOSAMINE 2-EPIMERASE"/>
    <property type="match status" value="1"/>
</dbReference>
<dbReference type="AlphaFoldDB" id="A0A1A6DUB6"/>
<gene>
    <name evidence="2" type="ORF">A9O67_05365</name>
</gene>
<dbReference type="NCBIfam" id="TIGR03568">
    <property type="entry name" value="NeuC_NnaA"/>
    <property type="match status" value="1"/>
</dbReference>
<organism evidence="2 3">
    <name type="scientific">Tepidimonas fonticaldi</name>
    <dbReference type="NCBI Taxonomy" id="1101373"/>
    <lineage>
        <taxon>Bacteria</taxon>
        <taxon>Pseudomonadati</taxon>
        <taxon>Pseudomonadota</taxon>
        <taxon>Betaproteobacteria</taxon>
        <taxon>Burkholderiales</taxon>
        <taxon>Tepidimonas</taxon>
    </lineage>
</organism>
<name>A0A1A6DUB6_9BURK</name>
<keyword evidence="3" id="KW-1185">Reference proteome</keyword>
<feature type="domain" description="UDP-N-acetylglucosamine 2-epimerase" evidence="1">
    <location>
        <begin position="24"/>
        <end position="369"/>
    </location>
</feature>
<dbReference type="InterPro" id="IPR003331">
    <property type="entry name" value="UDP_GlcNAc_Epimerase_2_dom"/>
</dbReference>
<evidence type="ECO:0000313" key="2">
    <source>
        <dbReference type="EMBL" id="OBS30458.1"/>
    </source>
</evidence>
<dbReference type="Proteomes" id="UP000091969">
    <property type="component" value="Unassembled WGS sequence"/>
</dbReference>
<dbReference type="GO" id="GO:0004553">
    <property type="term" value="F:hydrolase activity, hydrolyzing O-glycosyl compounds"/>
    <property type="evidence" value="ECO:0007669"/>
    <property type="project" value="InterPro"/>
</dbReference>
<proteinExistence type="predicted"/>
<dbReference type="InterPro" id="IPR029767">
    <property type="entry name" value="WecB-like"/>
</dbReference>